<dbReference type="NCBIfam" id="TIGR04183">
    <property type="entry name" value="Por_Secre_tail"/>
    <property type="match status" value="1"/>
</dbReference>
<reference evidence="4" key="1">
    <citation type="submission" date="2016-10" db="EMBL/GenBank/DDBJ databases">
        <authorList>
            <person name="Varghese N."/>
            <person name="Submissions S."/>
        </authorList>
    </citation>
    <scope>NUCLEOTIDE SEQUENCE [LARGE SCALE GENOMIC DNA]</scope>
    <source>
        <strain evidence="4">DSM 3695</strain>
    </source>
</reference>
<dbReference type="InterPro" id="IPR029031">
    <property type="entry name" value="Gingipain_N_sf"/>
</dbReference>
<dbReference type="Pfam" id="PF01364">
    <property type="entry name" value="Peptidase_C25"/>
    <property type="match status" value="1"/>
</dbReference>
<dbReference type="SUPFAM" id="SSF52129">
    <property type="entry name" value="Caspase-like"/>
    <property type="match status" value="1"/>
</dbReference>
<evidence type="ECO:0000256" key="1">
    <source>
        <dbReference type="ARBA" id="ARBA00022729"/>
    </source>
</evidence>
<protein>
    <submittedName>
        <fullName evidence="3">Por secretion system C-terminal sorting domain-containing protein</fullName>
    </submittedName>
</protein>
<dbReference type="OrthoDB" id="9809780at2"/>
<dbReference type="GO" id="GO:0006508">
    <property type="term" value="P:proteolysis"/>
    <property type="evidence" value="ECO:0007669"/>
    <property type="project" value="InterPro"/>
</dbReference>
<dbReference type="AlphaFoldDB" id="A0A1I0NIQ5"/>
<dbReference type="RefSeq" id="WP_089889311.1">
    <property type="nucleotide sequence ID" value="NZ_FOJG01000001.1"/>
</dbReference>
<name>A0A1I0NIQ5_9BACT</name>
<organism evidence="3 4">
    <name type="scientific">Chitinophaga arvensicola</name>
    <dbReference type="NCBI Taxonomy" id="29529"/>
    <lineage>
        <taxon>Bacteria</taxon>
        <taxon>Pseudomonadati</taxon>
        <taxon>Bacteroidota</taxon>
        <taxon>Chitinophagia</taxon>
        <taxon>Chitinophagales</taxon>
        <taxon>Chitinophagaceae</taxon>
        <taxon>Chitinophaga</taxon>
    </lineage>
</organism>
<dbReference type="InterPro" id="IPR026444">
    <property type="entry name" value="Secre_tail"/>
</dbReference>
<dbReference type="Gene3D" id="3.40.50.1460">
    <property type="match status" value="1"/>
</dbReference>
<dbReference type="STRING" id="29529.SAMN04488122_0187"/>
<dbReference type="Proteomes" id="UP000199310">
    <property type="component" value="Unassembled WGS sequence"/>
</dbReference>
<dbReference type="InterPro" id="IPR029030">
    <property type="entry name" value="Caspase-like_dom_sf"/>
</dbReference>
<evidence type="ECO:0000313" key="3">
    <source>
        <dbReference type="EMBL" id="SEW01073.1"/>
    </source>
</evidence>
<proteinExistence type="predicted"/>
<accession>A0A1I0NIQ5</accession>
<keyword evidence="1" id="KW-0732">Signal</keyword>
<sequence length="1136" mass="123619">MKLNYIFIWILLFFLGGGTEIYAQSSVRTYKKNSVLATGSWYKVAIATPGIYKIDVPFLKSMGLSDQQLSSASLRIFGSGGQMLGEANAEPRYDDVPETALYVEDGGDGVLDGNDYVLFYAPGPHRWRYNASLKTFGHQLNLYADTAWYYITTGGSGLRTTIANNPLTGALPEYAVDYHAFYERDSINFLNTGKQWWGQEFSKVVGLSRSYRFDLPAPPVGAVAINIRAAARSGSGSNFNATVNKAAAVSNLYLLPVTDNIFEGVATAATGTGSAAVTQAQLEVGVEFVPGSINDRGWLDYLEVQARCPLVLPSSGMIDFRSTLYAGSGQWSRFALHHADAQTKVWDVTDPLHPILINTTLQGDSLLFAGRNDGLREYMAFRPADAAEPGFAGMVPNQDLHGSGPADMIIITTRALQAQAERLATLHRAADQLSVQVTPIDQVYQEFASGTPDPTAIRDYVKMFYDRGPAPRYLLLFGAASYDYRQRIKNNSNDIPSWESDASLDAIRSYVSDDYFGILKDAGDITRTDKPDLLDIGIGRIPARNVAEARLAVDKIQHYREPAAFGPWRNQATLLADDEDDNLHFDDAEKMGAILTKDVRQLNIDKIYLDAYPQESGNGGATYPEVNKAVASRINNGTLIFNYTGHGSNSRLAAENIMDAGSITDWHNDNKLPLFITATCDFAPFDDPGITSLGHKILLQHTGGAIALMTTTRAVFAASNQLMNANYLKVAFTPQADGSMPALGTAAMLAKNLTYSSSGDAVNNRKFQLLGDPALTLAFPGYRVLTDSINGRAVTAGPDTIKGLGIYTVKGHIEDLQGNLVPGYNGLLYTTVYDQPAVLKTRGNDAGSQVANFLLQRNVLFQGTQTVANGRFSLTFVAPKDIREGSGHGKISYYTTNEKQDGSGYFDNFATGGQVAAPVADVTGPTVNAWLDNRRFRNGDITGPDALLIVDLADSSGINVSGNNPIYQLTAIVDSTNYIVLNDYFGASLDSYKKGSVLFPLRGLSTGEHKITIKAWDTYNNGATTTLYFKVAEQGVLAVDEVRNYPNPFSDITRFSFVHNQQGEELRLTLEVFTIAGRLVKTMRSTIISTNGRFDGMPWDGRSDSGAKLSAGLYFYRLTISTSTGTKIKGGKLVFL</sequence>
<evidence type="ECO:0000313" key="4">
    <source>
        <dbReference type="Proteomes" id="UP000199310"/>
    </source>
</evidence>
<dbReference type="InterPro" id="IPR001769">
    <property type="entry name" value="Gingipain"/>
</dbReference>
<dbReference type="GO" id="GO:0008234">
    <property type="term" value="F:cysteine-type peptidase activity"/>
    <property type="evidence" value="ECO:0007669"/>
    <property type="project" value="InterPro"/>
</dbReference>
<dbReference type="Gene3D" id="2.60.40.4070">
    <property type="match status" value="1"/>
</dbReference>
<dbReference type="NCBIfam" id="NF033707">
    <property type="entry name" value="T9SS_sortase"/>
    <property type="match status" value="1"/>
</dbReference>
<dbReference type="Gene3D" id="3.40.50.10390">
    <property type="entry name" value="Gingipain r, domain 1"/>
    <property type="match status" value="1"/>
</dbReference>
<dbReference type="EMBL" id="FOJG01000001">
    <property type="protein sequence ID" value="SEW01073.1"/>
    <property type="molecule type" value="Genomic_DNA"/>
</dbReference>
<evidence type="ECO:0000259" key="2">
    <source>
        <dbReference type="Pfam" id="PF01364"/>
    </source>
</evidence>
<gene>
    <name evidence="3" type="ORF">SAMN04488122_0187</name>
</gene>
<feature type="domain" description="Gingipain" evidence="2">
    <location>
        <begin position="408"/>
        <end position="777"/>
    </location>
</feature>
<keyword evidence="4" id="KW-1185">Reference proteome</keyword>
<dbReference type="CDD" id="cd02258">
    <property type="entry name" value="Peptidase_C25_N"/>
    <property type="match status" value="1"/>
</dbReference>